<gene>
    <name evidence="1" type="ORF">S03H2_42671</name>
</gene>
<proteinExistence type="predicted"/>
<evidence type="ECO:0000313" key="1">
    <source>
        <dbReference type="EMBL" id="GAH64350.1"/>
    </source>
</evidence>
<accession>X1I4W8</accession>
<dbReference type="EMBL" id="BARU01026574">
    <property type="protein sequence ID" value="GAH64350.1"/>
    <property type="molecule type" value="Genomic_DNA"/>
</dbReference>
<protein>
    <submittedName>
        <fullName evidence="1">Uncharacterized protein</fullName>
    </submittedName>
</protein>
<comment type="caution">
    <text evidence="1">The sequence shown here is derived from an EMBL/GenBank/DDBJ whole genome shotgun (WGS) entry which is preliminary data.</text>
</comment>
<name>X1I4W8_9ZZZZ</name>
<reference evidence="1" key="1">
    <citation type="journal article" date="2014" name="Front. Microbiol.">
        <title>High frequency of phylogenetically diverse reductive dehalogenase-homologous genes in deep subseafloor sedimentary metagenomes.</title>
        <authorList>
            <person name="Kawai M."/>
            <person name="Futagami T."/>
            <person name="Toyoda A."/>
            <person name="Takaki Y."/>
            <person name="Nishi S."/>
            <person name="Hori S."/>
            <person name="Arai W."/>
            <person name="Tsubouchi T."/>
            <person name="Morono Y."/>
            <person name="Uchiyama I."/>
            <person name="Ito T."/>
            <person name="Fujiyama A."/>
            <person name="Inagaki F."/>
            <person name="Takami H."/>
        </authorList>
    </citation>
    <scope>NUCLEOTIDE SEQUENCE</scope>
    <source>
        <strain evidence="1">Expedition CK06-06</strain>
    </source>
</reference>
<dbReference type="AlphaFoldDB" id="X1I4W8"/>
<sequence length="55" mass="5851">MADVSASVTTRFTPYTLALGLVHRYTGLSLLTVTALAADLRAFPPPFTPGCRNTP</sequence>
<organism evidence="1">
    <name type="scientific">marine sediment metagenome</name>
    <dbReference type="NCBI Taxonomy" id="412755"/>
    <lineage>
        <taxon>unclassified sequences</taxon>
        <taxon>metagenomes</taxon>
        <taxon>ecological metagenomes</taxon>
    </lineage>
</organism>